<sequence>MDRSAYDKLFELEKRHFWRIGRRRVILDQLQRWAPEGPLRILDVGGACSLISQEMTRFGEVTVVEPDLPTAEFAARELGLDVRPGSLPDDLPVEGLFDVVTLFDVLEHIDDEDPAMAAVARLVRPGGLLLVTVPALPILWSDHDVSVHHRRRYTKATLRPVLERAGFRLERLSYHTCLLFPLVFAQRVASRLRGLKAKPEYDVRVPAAPLNQALLAVMEAERRLLRRVDLPIGSSLVAVAFRE</sequence>
<dbReference type="PANTHER" id="PTHR43464">
    <property type="entry name" value="METHYLTRANSFERASE"/>
    <property type="match status" value="1"/>
</dbReference>
<dbReference type="GO" id="GO:0032259">
    <property type="term" value="P:methylation"/>
    <property type="evidence" value="ECO:0007669"/>
    <property type="project" value="UniProtKB-KW"/>
</dbReference>
<dbReference type="GO" id="GO:0008168">
    <property type="term" value="F:methyltransferase activity"/>
    <property type="evidence" value="ECO:0007669"/>
    <property type="project" value="UniProtKB-KW"/>
</dbReference>
<evidence type="ECO:0000256" key="2">
    <source>
        <dbReference type="ARBA" id="ARBA00022679"/>
    </source>
</evidence>
<protein>
    <submittedName>
        <fullName evidence="4">Methyltransferase domain-containing protein</fullName>
    </submittedName>
</protein>
<dbReference type="AlphaFoldDB" id="A0A1I2BHE1"/>
<gene>
    <name evidence="4" type="ORF">SAMN02745121_04683</name>
</gene>
<evidence type="ECO:0000256" key="3">
    <source>
        <dbReference type="ARBA" id="ARBA00022691"/>
    </source>
</evidence>
<evidence type="ECO:0000256" key="1">
    <source>
        <dbReference type="ARBA" id="ARBA00022603"/>
    </source>
</evidence>
<dbReference type="CDD" id="cd02440">
    <property type="entry name" value="AdoMet_MTases"/>
    <property type="match status" value="1"/>
</dbReference>
<keyword evidence="3" id="KW-0949">S-adenosyl-L-methionine</keyword>
<dbReference type="PANTHER" id="PTHR43464:SF19">
    <property type="entry name" value="UBIQUINONE BIOSYNTHESIS O-METHYLTRANSFERASE, MITOCHONDRIAL"/>
    <property type="match status" value="1"/>
</dbReference>
<evidence type="ECO:0000313" key="4">
    <source>
        <dbReference type="EMBL" id="SFE55594.1"/>
    </source>
</evidence>
<dbReference type="RefSeq" id="WP_170135464.1">
    <property type="nucleotide sequence ID" value="NZ_FOMX01000015.1"/>
</dbReference>
<dbReference type="InterPro" id="IPR029063">
    <property type="entry name" value="SAM-dependent_MTases_sf"/>
</dbReference>
<dbReference type="Pfam" id="PF13489">
    <property type="entry name" value="Methyltransf_23"/>
    <property type="match status" value="1"/>
</dbReference>
<dbReference type="Gene3D" id="3.40.50.150">
    <property type="entry name" value="Vaccinia Virus protein VP39"/>
    <property type="match status" value="1"/>
</dbReference>
<dbReference type="SUPFAM" id="SSF53335">
    <property type="entry name" value="S-adenosyl-L-methionine-dependent methyltransferases"/>
    <property type="match status" value="1"/>
</dbReference>
<organism evidence="4 5">
    <name type="scientific">Nannocystis exedens</name>
    <dbReference type="NCBI Taxonomy" id="54"/>
    <lineage>
        <taxon>Bacteria</taxon>
        <taxon>Pseudomonadati</taxon>
        <taxon>Myxococcota</taxon>
        <taxon>Polyangia</taxon>
        <taxon>Nannocystales</taxon>
        <taxon>Nannocystaceae</taxon>
        <taxon>Nannocystis</taxon>
    </lineage>
</organism>
<keyword evidence="2 4" id="KW-0808">Transferase</keyword>
<name>A0A1I2BHE1_9BACT</name>
<accession>A0A1I2BHE1</accession>
<keyword evidence="1 4" id="KW-0489">Methyltransferase</keyword>
<reference evidence="5" key="1">
    <citation type="submission" date="2016-10" db="EMBL/GenBank/DDBJ databases">
        <authorList>
            <person name="Varghese N."/>
            <person name="Submissions S."/>
        </authorList>
    </citation>
    <scope>NUCLEOTIDE SEQUENCE [LARGE SCALE GENOMIC DNA]</scope>
    <source>
        <strain evidence="5">ATCC 25963</strain>
    </source>
</reference>
<dbReference type="STRING" id="54.SAMN02745121_04683"/>
<proteinExistence type="predicted"/>
<keyword evidence="5" id="KW-1185">Reference proteome</keyword>
<dbReference type="EMBL" id="FOMX01000015">
    <property type="protein sequence ID" value="SFE55594.1"/>
    <property type="molecule type" value="Genomic_DNA"/>
</dbReference>
<evidence type="ECO:0000313" key="5">
    <source>
        <dbReference type="Proteomes" id="UP000199400"/>
    </source>
</evidence>
<dbReference type="Proteomes" id="UP000199400">
    <property type="component" value="Unassembled WGS sequence"/>
</dbReference>